<keyword evidence="4" id="KW-1185">Reference proteome</keyword>
<dbReference type="Proteomes" id="UP001149822">
    <property type="component" value="Unassembled WGS sequence"/>
</dbReference>
<dbReference type="RefSeq" id="WP_268944531.1">
    <property type="nucleotide sequence ID" value="NZ_JAPTYD010000102.1"/>
</dbReference>
<feature type="domain" description="CobW C-terminal" evidence="2">
    <location>
        <begin position="208"/>
        <end position="293"/>
    </location>
</feature>
<evidence type="ECO:0000313" key="4">
    <source>
        <dbReference type="Proteomes" id="UP001149822"/>
    </source>
</evidence>
<accession>A0ABT4JBC6</accession>
<dbReference type="SMART" id="SM00833">
    <property type="entry name" value="CobW_C"/>
    <property type="match status" value="1"/>
</dbReference>
<dbReference type="Pfam" id="PF02492">
    <property type="entry name" value="cobW"/>
    <property type="match status" value="1"/>
</dbReference>
<dbReference type="InterPro" id="IPR003495">
    <property type="entry name" value="CobW/HypB/UreG_nucleotide-bd"/>
</dbReference>
<dbReference type="PANTHER" id="PTHR13748">
    <property type="entry name" value="COBW-RELATED"/>
    <property type="match status" value="1"/>
</dbReference>
<reference evidence="3" key="1">
    <citation type="submission" date="2022-12" db="EMBL/GenBank/DDBJ databases">
        <title>Paracoccus sp. EF6 isolated from a lake water.</title>
        <authorList>
            <person name="Liu H."/>
        </authorList>
    </citation>
    <scope>NUCLEOTIDE SEQUENCE</scope>
    <source>
        <strain evidence="3">EF6</strain>
    </source>
</reference>
<proteinExistence type="predicted"/>
<sequence length="295" mass="31578">MNRLPLLVIGGYLGAGKTTLIRHLLENNRGLRLLVLVNDFGAINIDADLIAHADGDTIALSNGCVCCSMSGDLYFAIGDAIDRRPRPDLVIIEASGVGDPARIARVARTEPELEYGGIVTVVDAQAIGDLLTDGLIGPQVEGQIRVADLILLSKTDLCDASAAVARLAAITDAPTVPAVQGHVDPALLTGLQAADPEPIRDAHHGTDYVTWSGHAQQRVQAERAQAFLASLPVGIFRAKGWLSLVDRTIELHRVGRQFHQVETSPRSDCQLVAIAPAGRFDPSDVQQAWERMLND</sequence>
<comment type="caution">
    <text evidence="3">The sequence shown here is derived from an EMBL/GenBank/DDBJ whole genome shotgun (WGS) entry which is preliminary data.</text>
</comment>
<dbReference type="Pfam" id="PF07683">
    <property type="entry name" value="CobW_C"/>
    <property type="match status" value="1"/>
</dbReference>
<dbReference type="SUPFAM" id="SSF52540">
    <property type="entry name" value="P-loop containing nucleoside triphosphate hydrolases"/>
    <property type="match status" value="1"/>
</dbReference>
<dbReference type="CDD" id="cd03112">
    <property type="entry name" value="CobW-like"/>
    <property type="match status" value="1"/>
</dbReference>
<evidence type="ECO:0000313" key="3">
    <source>
        <dbReference type="EMBL" id="MCZ0964440.1"/>
    </source>
</evidence>
<protein>
    <submittedName>
        <fullName evidence="3">GTP-binding protein</fullName>
    </submittedName>
</protein>
<dbReference type="InterPro" id="IPR051316">
    <property type="entry name" value="Zinc-reg_GTPase_activator"/>
</dbReference>
<gene>
    <name evidence="3" type="ORF">OU682_23060</name>
</gene>
<dbReference type="Gene3D" id="3.40.50.300">
    <property type="entry name" value="P-loop containing nucleotide triphosphate hydrolases"/>
    <property type="match status" value="1"/>
</dbReference>
<dbReference type="PANTHER" id="PTHR13748:SF62">
    <property type="entry name" value="COBW DOMAIN-CONTAINING PROTEIN"/>
    <property type="match status" value="1"/>
</dbReference>
<comment type="function">
    <text evidence="1">Zinc chaperone that directly transfers zinc cofactor to target proteins, thereby activating them. Zinc is transferred from the CXCC motif in the GTPase domain to the zinc binding site in target proteins in a process requiring GTP hydrolysis.</text>
</comment>
<name>A0ABT4JBC6_9RHOB</name>
<evidence type="ECO:0000256" key="1">
    <source>
        <dbReference type="ARBA" id="ARBA00045658"/>
    </source>
</evidence>
<dbReference type="EMBL" id="JAPTYD010000102">
    <property type="protein sequence ID" value="MCZ0964440.1"/>
    <property type="molecule type" value="Genomic_DNA"/>
</dbReference>
<dbReference type="InterPro" id="IPR011629">
    <property type="entry name" value="CobW-like_C"/>
</dbReference>
<organism evidence="3 4">
    <name type="scientific">Paracoccus benzoatiresistens</name>
    <dbReference type="NCBI Taxonomy" id="2997341"/>
    <lineage>
        <taxon>Bacteria</taxon>
        <taxon>Pseudomonadati</taxon>
        <taxon>Pseudomonadota</taxon>
        <taxon>Alphaproteobacteria</taxon>
        <taxon>Rhodobacterales</taxon>
        <taxon>Paracoccaceae</taxon>
        <taxon>Paracoccus</taxon>
    </lineage>
</organism>
<evidence type="ECO:0000259" key="2">
    <source>
        <dbReference type="SMART" id="SM00833"/>
    </source>
</evidence>
<dbReference type="InterPro" id="IPR027417">
    <property type="entry name" value="P-loop_NTPase"/>
</dbReference>